<dbReference type="Pfam" id="PF03184">
    <property type="entry name" value="DDE_1"/>
    <property type="match status" value="1"/>
</dbReference>
<proteinExistence type="predicted"/>
<sequence length="283" mass="32158">LKTELDWSIRVGTKAAHKLPFNWEQQCKELILRVAWEVNAFQIPAACIVNSDQMQCHLQHGTQCTYAKTGSRQVSINGKEEKRAFTVMTSLSMHGTLLPFQNIWDGTTDRSLPFGNRLSKPIMATAREAGHLFSTAGDTYWSTLDTMKTFVERLLVPYFQSANLQADRSPLAYCIWIIDCWSVHRSADFRAYMQDEWPWILLQFIPAGCTGVIQPADAGMQRPLKAAIRRSATEQVIAEIRSQLEGGTTPEDVHLNTKKGILRDRTVSWLLHAHEQMNKPERV</sequence>
<dbReference type="InterPro" id="IPR004875">
    <property type="entry name" value="DDE_SF_endonuclease_dom"/>
</dbReference>
<feature type="non-terminal residue" evidence="2">
    <location>
        <position position="1"/>
    </location>
</feature>
<dbReference type="GO" id="GO:0003676">
    <property type="term" value="F:nucleic acid binding"/>
    <property type="evidence" value="ECO:0007669"/>
    <property type="project" value="InterPro"/>
</dbReference>
<feature type="domain" description="DDE-1" evidence="1">
    <location>
        <begin position="139"/>
        <end position="251"/>
    </location>
</feature>
<gene>
    <name evidence="2" type="ORF">CALVIDRAFT_471354</name>
</gene>
<dbReference type="OrthoDB" id="3341102at2759"/>
<evidence type="ECO:0000313" key="2">
    <source>
        <dbReference type="EMBL" id="KZO94952.1"/>
    </source>
</evidence>
<reference evidence="2 3" key="1">
    <citation type="journal article" date="2016" name="Mol. Biol. Evol.">
        <title>Comparative Genomics of Early-Diverging Mushroom-Forming Fungi Provides Insights into the Origins of Lignocellulose Decay Capabilities.</title>
        <authorList>
            <person name="Nagy L.G."/>
            <person name="Riley R."/>
            <person name="Tritt A."/>
            <person name="Adam C."/>
            <person name="Daum C."/>
            <person name="Floudas D."/>
            <person name="Sun H."/>
            <person name="Yadav J.S."/>
            <person name="Pangilinan J."/>
            <person name="Larsson K.H."/>
            <person name="Matsuura K."/>
            <person name="Barry K."/>
            <person name="Labutti K."/>
            <person name="Kuo R."/>
            <person name="Ohm R.A."/>
            <person name="Bhattacharya S.S."/>
            <person name="Shirouzu T."/>
            <person name="Yoshinaga Y."/>
            <person name="Martin F.M."/>
            <person name="Grigoriev I.V."/>
            <person name="Hibbett D.S."/>
        </authorList>
    </citation>
    <scope>NUCLEOTIDE SEQUENCE [LARGE SCALE GENOMIC DNA]</scope>
    <source>
        <strain evidence="2 3">TUFC12733</strain>
    </source>
</reference>
<evidence type="ECO:0000259" key="1">
    <source>
        <dbReference type="Pfam" id="PF03184"/>
    </source>
</evidence>
<dbReference type="Proteomes" id="UP000076738">
    <property type="component" value="Unassembled WGS sequence"/>
</dbReference>
<keyword evidence="3" id="KW-1185">Reference proteome</keyword>
<evidence type="ECO:0000313" key="3">
    <source>
        <dbReference type="Proteomes" id="UP000076738"/>
    </source>
</evidence>
<organism evidence="2 3">
    <name type="scientific">Calocera viscosa (strain TUFC12733)</name>
    <dbReference type="NCBI Taxonomy" id="1330018"/>
    <lineage>
        <taxon>Eukaryota</taxon>
        <taxon>Fungi</taxon>
        <taxon>Dikarya</taxon>
        <taxon>Basidiomycota</taxon>
        <taxon>Agaricomycotina</taxon>
        <taxon>Dacrymycetes</taxon>
        <taxon>Dacrymycetales</taxon>
        <taxon>Dacrymycetaceae</taxon>
        <taxon>Calocera</taxon>
    </lineage>
</organism>
<name>A0A167KSE6_CALVF</name>
<dbReference type="STRING" id="1330018.A0A167KSE6"/>
<feature type="non-terminal residue" evidence="2">
    <location>
        <position position="283"/>
    </location>
</feature>
<dbReference type="AlphaFoldDB" id="A0A167KSE6"/>
<protein>
    <recommendedName>
        <fullName evidence="1">DDE-1 domain-containing protein</fullName>
    </recommendedName>
</protein>
<accession>A0A167KSE6</accession>
<dbReference type="EMBL" id="KV417291">
    <property type="protein sequence ID" value="KZO94952.1"/>
    <property type="molecule type" value="Genomic_DNA"/>
</dbReference>